<dbReference type="SUPFAM" id="SSF54593">
    <property type="entry name" value="Glyoxalase/Bleomycin resistance protein/Dihydroxybiphenyl dioxygenase"/>
    <property type="match status" value="2"/>
</dbReference>
<evidence type="ECO:0000313" key="2">
    <source>
        <dbReference type="EMBL" id="SNV56602.1"/>
    </source>
</evidence>
<dbReference type="InterPro" id="IPR029068">
    <property type="entry name" value="Glyas_Bleomycin-R_OHBP_Dase"/>
</dbReference>
<dbReference type="InterPro" id="IPR028973">
    <property type="entry name" value="PhnB-like"/>
</dbReference>
<evidence type="ECO:0000259" key="1">
    <source>
        <dbReference type="Pfam" id="PF06983"/>
    </source>
</evidence>
<dbReference type="Gene3D" id="3.30.720.100">
    <property type="match status" value="1"/>
</dbReference>
<keyword evidence="2" id="KW-0830">Ubiquinone</keyword>
<sequence>MNKQRIFPHLWFDTGSKDAAEYYMNVFPESKILSEVTLSDTPSGDSKQMSFEVYNYKFMAIDAGPYFVKNPSISFTVLFKKSELDVLENAWHLLSKNGNIIMDLDTYDFSEKYGWVEDQFGVSWQLIITEEPFEERIRPSLLFNNDNVGRAEEAIHYYTEIFKNSESVSKFYYPEGMEPNKTSYLAHSEFKLENQYFIAMDSAFEYDYSFNEGISLMILVDGQDEIDYYWDKLSAVPEAEQCGWLKDKFGVSWQVVPSIMNEFAKKGTPEQMQRVTQAFLKMKKFNIAELEKAFEGQ</sequence>
<feature type="domain" description="PhnB-like" evidence="1">
    <location>
        <begin position="5"/>
        <end position="127"/>
    </location>
</feature>
<dbReference type="GO" id="GO:0032259">
    <property type="term" value="P:methylation"/>
    <property type="evidence" value="ECO:0007669"/>
    <property type="project" value="UniProtKB-KW"/>
</dbReference>
<keyword evidence="2" id="KW-0808">Transferase</keyword>
<protein>
    <submittedName>
        <fullName evidence="2">3-demethylubiquinone-9 3-methyltransferase domain protein</fullName>
    </submittedName>
</protein>
<dbReference type="PANTHER" id="PTHR33990">
    <property type="entry name" value="PROTEIN YJDN-RELATED"/>
    <property type="match status" value="1"/>
</dbReference>
<accession>A0A239YD34</accession>
<dbReference type="CDD" id="cd06588">
    <property type="entry name" value="PhnB_like"/>
    <property type="match status" value="2"/>
</dbReference>
<gene>
    <name evidence="2" type="ORF">SAMEA4384403_00258</name>
</gene>
<dbReference type="Proteomes" id="UP000242084">
    <property type="component" value="Chromosome 1"/>
</dbReference>
<dbReference type="OrthoDB" id="9806473at2"/>
<dbReference type="GO" id="GO:0008168">
    <property type="term" value="F:methyltransferase activity"/>
    <property type="evidence" value="ECO:0007669"/>
    <property type="project" value="UniProtKB-KW"/>
</dbReference>
<dbReference type="RefSeq" id="WP_095085639.1">
    <property type="nucleotide sequence ID" value="NZ_BMDM01000007.1"/>
</dbReference>
<feature type="domain" description="PhnB-like" evidence="1">
    <location>
        <begin position="136"/>
        <end position="256"/>
    </location>
</feature>
<evidence type="ECO:0000313" key="3">
    <source>
        <dbReference type="Proteomes" id="UP000242084"/>
    </source>
</evidence>
<keyword evidence="2" id="KW-0489">Methyltransferase</keyword>
<proteinExistence type="predicted"/>
<dbReference type="Gene3D" id="3.30.720.110">
    <property type="match status" value="1"/>
</dbReference>
<keyword evidence="3" id="KW-1185">Reference proteome</keyword>
<dbReference type="EMBL" id="LT906462">
    <property type="protein sequence ID" value="SNV56602.1"/>
    <property type="molecule type" value="Genomic_DNA"/>
</dbReference>
<dbReference type="KEGG" id="sste:SAMEA4384403_0258"/>
<reference evidence="2 3" key="1">
    <citation type="submission" date="2017-06" db="EMBL/GenBank/DDBJ databases">
        <authorList>
            <consortium name="Pathogen Informatics"/>
        </authorList>
    </citation>
    <scope>NUCLEOTIDE SEQUENCE [LARGE SCALE GENOMIC DNA]</scope>
    <source>
        <strain evidence="2 3">NCTC13839</strain>
    </source>
</reference>
<dbReference type="Gene3D" id="3.10.180.10">
    <property type="entry name" value="2,3-Dihydroxybiphenyl 1,2-Dioxygenase, domain 1"/>
    <property type="match status" value="1"/>
</dbReference>
<dbReference type="Pfam" id="PF06983">
    <property type="entry name" value="3-dmu-9_3-mt"/>
    <property type="match status" value="2"/>
</dbReference>
<dbReference type="AlphaFoldDB" id="A0A239YD34"/>
<organism evidence="2 3">
    <name type="scientific">Mammaliicoccus stepanovicii</name>
    <dbReference type="NCBI Taxonomy" id="643214"/>
    <lineage>
        <taxon>Bacteria</taxon>
        <taxon>Bacillati</taxon>
        <taxon>Bacillota</taxon>
        <taxon>Bacilli</taxon>
        <taxon>Bacillales</taxon>
        <taxon>Staphylococcaceae</taxon>
        <taxon>Mammaliicoccus</taxon>
    </lineage>
</organism>
<name>A0A239YD34_9STAP</name>